<evidence type="ECO:0000256" key="1">
    <source>
        <dbReference type="ARBA" id="ARBA00004123"/>
    </source>
</evidence>
<dbReference type="InterPro" id="IPR003593">
    <property type="entry name" value="AAA+_ATPase"/>
</dbReference>
<comment type="subunit">
    <text evidence="7">Component of ORC, a complex composed of at least 6 subunits: ORC1, ORC2, ORC3, ORC4, ORC5 and ORC6. ORC is regulated in a cell-cycle dependent manner. It is sequentially assembled at the exit from anaphase of mitosis and disassembled as cells enter S phase. Interacts with DBF4. Interacts with POLQ.</text>
</comment>
<keyword evidence="5 8" id="KW-0238">DNA-binding</keyword>
<dbReference type="Gene3D" id="3.40.50.300">
    <property type="entry name" value="P-loop containing nucleotide triphosphate hydrolases"/>
    <property type="match status" value="1"/>
</dbReference>
<sequence length="429" mass="49352">MTTKMCKDDFKDVRKYLKQKIVKSNYLIGHQKERNQIYDLIQRTVECGESNSALLIGPRGSGKTILVNDVLHELQTNSSFLDDVIIVKLHGLIHTDDRLALKSTTSQMNLDNAVDGKVFGSFAENLAFLLACLRTGEKRTSKAVIFILEEFDLFCAHHNQTLLYNLFDVSQSAQTPICVLGITCRLDVIELLEKRVKSRFSHRQVFLFPCDENINIESHLDHMLKRIEYYLMIPEDLKMNSMIKKQWNTDLKNLLVDKKFKNVIQRLADIDLNERTLKNILFKVVSHLNSGKLTVNTFQEQINLLEKDDITQVIQDLTVLELCLIIAMKHHEEIYDNHPMNFEMVLSRYIKFANANSNIQGVQRPVIMKAFEHIQNLELISIISGGSSRIQKEYQFFKLLVTPRQISEAVKNSVGLPTEVVQWANSSLV</sequence>
<protein>
    <recommendedName>
        <fullName evidence="3 8">Origin recognition complex subunit 4</fullName>
    </recommendedName>
</protein>
<dbReference type="EMBL" id="JAPWTJ010000005">
    <property type="protein sequence ID" value="KAJ8985937.1"/>
    <property type="molecule type" value="Genomic_DNA"/>
</dbReference>
<evidence type="ECO:0000259" key="9">
    <source>
        <dbReference type="SMART" id="SM00382"/>
    </source>
</evidence>
<evidence type="ECO:0000256" key="3">
    <source>
        <dbReference type="ARBA" id="ARBA00019083"/>
    </source>
</evidence>
<evidence type="ECO:0000256" key="8">
    <source>
        <dbReference type="PIRNR" id="PIRNR007858"/>
    </source>
</evidence>
<dbReference type="PIRSF" id="PIRSF007858">
    <property type="entry name" value="ORC4"/>
    <property type="match status" value="1"/>
</dbReference>
<evidence type="ECO:0000313" key="11">
    <source>
        <dbReference type="Proteomes" id="UP001162164"/>
    </source>
</evidence>
<feature type="domain" description="AAA+ ATPase" evidence="9">
    <location>
        <begin position="49"/>
        <end position="210"/>
    </location>
</feature>
<dbReference type="Pfam" id="PF14629">
    <property type="entry name" value="ORC4_C"/>
    <property type="match status" value="1"/>
</dbReference>
<dbReference type="SUPFAM" id="SSF52540">
    <property type="entry name" value="P-loop containing nucleoside triphosphate hydrolases"/>
    <property type="match status" value="1"/>
</dbReference>
<keyword evidence="11" id="KW-1185">Reference proteome</keyword>
<evidence type="ECO:0000256" key="5">
    <source>
        <dbReference type="ARBA" id="ARBA00023125"/>
    </source>
</evidence>
<evidence type="ECO:0000256" key="7">
    <source>
        <dbReference type="ARBA" id="ARBA00046777"/>
    </source>
</evidence>
<dbReference type="InterPro" id="IPR016527">
    <property type="entry name" value="ORC4"/>
</dbReference>
<reference evidence="10" key="1">
    <citation type="journal article" date="2023" name="Insect Mol. Biol.">
        <title>Genome sequencing provides insights into the evolution of gene families encoding plant cell wall-degrading enzymes in longhorned beetles.</title>
        <authorList>
            <person name="Shin N.R."/>
            <person name="Okamura Y."/>
            <person name="Kirsch R."/>
            <person name="Pauchet Y."/>
        </authorList>
    </citation>
    <scope>NUCLEOTIDE SEQUENCE</scope>
    <source>
        <strain evidence="10">MMC_N1</strain>
    </source>
</reference>
<keyword evidence="4 8" id="KW-0235">DNA replication</keyword>
<dbReference type="SMART" id="SM00382">
    <property type="entry name" value="AAA"/>
    <property type="match status" value="1"/>
</dbReference>
<gene>
    <name evidence="10" type="ORF">NQ317_010694</name>
</gene>
<dbReference type="Proteomes" id="UP001162164">
    <property type="component" value="Unassembled WGS sequence"/>
</dbReference>
<keyword evidence="6 8" id="KW-0539">Nucleus</keyword>
<dbReference type="PANTHER" id="PTHR12087:SF0">
    <property type="entry name" value="ORIGIN RECOGNITION COMPLEX SUBUNIT 4"/>
    <property type="match status" value="1"/>
</dbReference>
<evidence type="ECO:0000313" key="10">
    <source>
        <dbReference type="EMBL" id="KAJ8985937.1"/>
    </source>
</evidence>
<evidence type="ECO:0000256" key="2">
    <source>
        <dbReference type="ARBA" id="ARBA00005334"/>
    </source>
</evidence>
<comment type="similarity">
    <text evidence="2 8">Belongs to the ORC4 family.</text>
</comment>
<dbReference type="InterPro" id="IPR032705">
    <property type="entry name" value="ORC4_C"/>
</dbReference>
<dbReference type="InterPro" id="IPR003959">
    <property type="entry name" value="ATPase_AAA_core"/>
</dbReference>
<comment type="subcellular location">
    <subcellularLocation>
        <location evidence="1 8">Nucleus</location>
    </subcellularLocation>
</comment>
<proteinExistence type="inferred from homology"/>
<evidence type="ECO:0000256" key="6">
    <source>
        <dbReference type="ARBA" id="ARBA00023242"/>
    </source>
</evidence>
<dbReference type="Pfam" id="PF00004">
    <property type="entry name" value="AAA"/>
    <property type="match status" value="1"/>
</dbReference>
<accession>A0ABQ9K7D3</accession>
<comment type="caution">
    <text evidence="10">The sequence shown here is derived from an EMBL/GenBank/DDBJ whole genome shotgun (WGS) entry which is preliminary data.</text>
</comment>
<name>A0ABQ9K7D3_9CUCU</name>
<dbReference type="InterPro" id="IPR027417">
    <property type="entry name" value="P-loop_NTPase"/>
</dbReference>
<evidence type="ECO:0000256" key="4">
    <source>
        <dbReference type="ARBA" id="ARBA00022705"/>
    </source>
</evidence>
<comment type="function">
    <text evidence="8">Component of the origin recognition complex (ORC) that binds origins of replication.</text>
</comment>
<dbReference type="PANTHER" id="PTHR12087">
    <property type="entry name" value="ORIGIN RECOGNITION COMPLEX SUBUNIT 4"/>
    <property type="match status" value="1"/>
</dbReference>
<organism evidence="10 11">
    <name type="scientific">Molorchus minor</name>
    <dbReference type="NCBI Taxonomy" id="1323400"/>
    <lineage>
        <taxon>Eukaryota</taxon>
        <taxon>Metazoa</taxon>
        <taxon>Ecdysozoa</taxon>
        <taxon>Arthropoda</taxon>
        <taxon>Hexapoda</taxon>
        <taxon>Insecta</taxon>
        <taxon>Pterygota</taxon>
        <taxon>Neoptera</taxon>
        <taxon>Endopterygota</taxon>
        <taxon>Coleoptera</taxon>
        <taxon>Polyphaga</taxon>
        <taxon>Cucujiformia</taxon>
        <taxon>Chrysomeloidea</taxon>
        <taxon>Cerambycidae</taxon>
        <taxon>Lamiinae</taxon>
        <taxon>Monochamini</taxon>
        <taxon>Molorchus</taxon>
    </lineage>
</organism>